<accession>A0A8X6NJZ0</accession>
<evidence type="ECO:0000313" key="2">
    <source>
        <dbReference type="Proteomes" id="UP000887013"/>
    </source>
</evidence>
<dbReference type="EMBL" id="BMAW01105002">
    <property type="protein sequence ID" value="GFT17394.1"/>
    <property type="molecule type" value="Genomic_DNA"/>
</dbReference>
<proteinExistence type="predicted"/>
<dbReference type="AlphaFoldDB" id="A0A8X6NJZ0"/>
<keyword evidence="2" id="KW-1185">Reference proteome</keyword>
<sequence>MNKVLFPKKSDCPGNLDSSSSITETKVEGFHYIHWDRWPREVIACIRHEPKHVSSVYIFEQDKYGAGKLCFASDEPIRPSASVANSDDWLREFYVKFAFLVITSL</sequence>
<gene>
    <name evidence="1" type="ORF">NPIL_41701</name>
</gene>
<organism evidence="1 2">
    <name type="scientific">Nephila pilipes</name>
    <name type="common">Giant wood spider</name>
    <name type="synonym">Nephila maculata</name>
    <dbReference type="NCBI Taxonomy" id="299642"/>
    <lineage>
        <taxon>Eukaryota</taxon>
        <taxon>Metazoa</taxon>
        <taxon>Ecdysozoa</taxon>
        <taxon>Arthropoda</taxon>
        <taxon>Chelicerata</taxon>
        <taxon>Arachnida</taxon>
        <taxon>Araneae</taxon>
        <taxon>Araneomorphae</taxon>
        <taxon>Entelegynae</taxon>
        <taxon>Araneoidea</taxon>
        <taxon>Nephilidae</taxon>
        <taxon>Nephila</taxon>
    </lineage>
</organism>
<dbReference type="Proteomes" id="UP000887013">
    <property type="component" value="Unassembled WGS sequence"/>
</dbReference>
<name>A0A8X6NJZ0_NEPPI</name>
<reference evidence="1" key="1">
    <citation type="submission" date="2020-08" db="EMBL/GenBank/DDBJ databases">
        <title>Multicomponent nature underlies the extraordinary mechanical properties of spider dragline silk.</title>
        <authorList>
            <person name="Kono N."/>
            <person name="Nakamura H."/>
            <person name="Mori M."/>
            <person name="Yoshida Y."/>
            <person name="Ohtoshi R."/>
            <person name="Malay A.D."/>
            <person name="Moran D.A.P."/>
            <person name="Tomita M."/>
            <person name="Numata K."/>
            <person name="Arakawa K."/>
        </authorList>
    </citation>
    <scope>NUCLEOTIDE SEQUENCE</scope>
</reference>
<protein>
    <submittedName>
        <fullName evidence="1">Uncharacterized protein</fullName>
    </submittedName>
</protein>
<comment type="caution">
    <text evidence="1">The sequence shown here is derived from an EMBL/GenBank/DDBJ whole genome shotgun (WGS) entry which is preliminary data.</text>
</comment>
<evidence type="ECO:0000313" key="1">
    <source>
        <dbReference type="EMBL" id="GFT17394.1"/>
    </source>
</evidence>